<evidence type="ECO:0000313" key="2">
    <source>
        <dbReference type="EMBL" id="NKE67629.1"/>
    </source>
</evidence>
<dbReference type="AlphaFoldDB" id="A0A7X6I7V6"/>
<comment type="caution">
    <text evidence="2">The sequence shown here is derived from an EMBL/GenBank/DDBJ whole genome shotgun (WGS) entry which is preliminary data.</text>
</comment>
<dbReference type="InterPro" id="IPR006016">
    <property type="entry name" value="UspA"/>
</dbReference>
<evidence type="ECO:0000259" key="1">
    <source>
        <dbReference type="Pfam" id="PF00582"/>
    </source>
</evidence>
<name>A0A7X6I7V6_9BURK</name>
<proteinExistence type="predicted"/>
<dbReference type="SUPFAM" id="SSF52402">
    <property type="entry name" value="Adenine nucleotide alpha hydrolases-like"/>
    <property type="match status" value="1"/>
</dbReference>
<dbReference type="InterPro" id="IPR014729">
    <property type="entry name" value="Rossmann-like_a/b/a_fold"/>
</dbReference>
<organism evidence="2 3">
    <name type="scientific">Ramlibacter lithotrophicus</name>
    <dbReference type="NCBI Taxonomy" id="2606681"/>
    <lineage>
        <taxon>Bacteria</taxon>
        <taxon>Pseudomonadati</taxon>
        <taxon>Pseudomonadota</taxon>
        <taxon>Betaproteobacteria</taxon>
        <taxon>Burkholderiales</taxon>
        <taxon>Comamonadaceae</taxon>
        <taxon>Ramlibacter</taxon>
    </lineage>
</organism>
<dbReference type="CDD" id="cd00293">
    <property type="entry name" value="USP-like"/>
    <property type="match status" value="1"/>
</dbReference>
<reference evidence="2 3" key="1">
    <citation type="journal article" date="2020" name="Nature">
        <title>Bacterial chemolithoautotrophy via manganese oxidation.</title>
        <authorList>
            <person name="Yu H."/>
            <person name="Leadbetter J.R."/>
        </authorList>
    </citation>
    <scope>NUCLEOTIDE SEQUENCE [LARGE SCALE GENOMIC DNA]</scope>
    <source>
        <strain evidence="2 3">RBP-1</strain>
    </source>
</reference>
<dbReference type="Proteomes" id="UP000521868">
    <property type="component" value="Unassembled WGS sequence"/>
</dbReference>
<dbReference type="Pfam" id="PF00582">
    <property type="entry name" value="Usp"/>
    <property type="match status" value="1"/>
</dbReference>
<gene>
    <name evidence="2" type="ORF">RAMLITH_17540</name>
</gene>
<accession>A0A7X6I7V6</accession>
<feature type="domain" description="UspA" evidence="1">
    <location>
        <begin position="1"/>
        <end position="127"/>
    </location>
</feature>
<keyword evidence="3" id="KW-1185">Reference proteome</keyword>
<dbReference type="EMBL" id="VTOX01000007">
    <property type="protein sequence ID" value="NKE67629.1"/>
    <property type="molecule type" value="Genomic_DNA"/>
</dbReference>
<dbReference type="Gene3D" id="3.40.50.620">
    <property type="entry name" value="HUPs"/>
    <property type="match status" value="1"/>
</dbReference>
<sequence length="142" mass="15170">MMTKLLVPIHGNPDRWRAALAQATEIHRRENASVHLLSVQPKVSGHVAMFFGRGELHQIQQAAGLEDLEPAQALLRTAGVPFTSSVMVGRSADTIARAAREFGCQRVIMGGDGEARRGVFGSVATQVRQILGGGNDCQVIGS</sequence>
<protein>
    <submittedName>
        <fullName evidence="2">Universal stress protein</fullName>
    </submittedName>
</protein>
<evidence type="ECO:0000313" key="3">
    <source>
        <dbReference type="Proteomes" id="UP000521868"/>
    </source>
</evidence>